<keyword evidence="3" id="KW-1185">Reference proteome</keyword>
<organism evidence="2 3">
    <name type="scientific">Mikania micrantha</name>
    <name type="common">bitter vine</name>
    <dbReference type="NCBI Taxonomy" id="192012"/>
    <lineage>
        <taxon>Eukaryota</taxon>
        <taxon>Viridiplantae</taxon>
        <taxon>Streptophyta</taxon>
        <taxon>Embryophyta</taxon>
        <taxon>Tracheophyta</taxon>
        <taxon>Spermatophyta</taxon>
        <taxon>Magnoliopsida</taxon>
        <taxon>eudicotyledons</taxon>
        <taxon>Gunneridae</taxon>
        <taxon>Pentapetalae</taxon>
        <taxon>asterids</taxon>
        <taxon>campanulids</taxon>
        <taxon>Asterales</taxon>
        <taxon>Asteraceae</taxon>
        <taxon>Asteroideae</taxon>
        <taxon>Heliantheae alliance</taxon>
        <taxon>Eupatorieae</taxon>
        <taxon>Mikania</taxon>
    </lineage>
</organism>
<evidence type="ECO:0000313" key="2">
    <source>
        <dbReference type="EMBL" id="KAD4888498.1"/>
    </source>
</evidence>
<dbReference type="EMBL" id="SZYD01000011">
    <property type="protein sequence ID" value="KAD4888498.1"/>
    <property type="molecule type" value="Genomic_DNA"/>
</dbReference>
<gene>
    <name evidence="2" type="ORF">E3N88_20571</name>
</gene>
<evidence type="ECO:0000313" key="3">
    <source>
        <dbReference type="Proteomes" id="UP000326396"/>
    </source>
</evidence>
<accession>A0A5N6NK62</accession>
<reference evidence="2 3" key="1">
    <citation type="submission" date="2019-05" db="EMBL/GenBank/DDBJ databases">
        <title>Mikania micrantha, genome provides insights into the molecular mechanism of rapid growth.</title>
        <authorList>
            <person name="Liu B."/>
        </authorList>
    </citation>
    <scope>NUCLEOTIDE SEQUENCE [LARGE SCALE GENOMIC DNA]</scope>
    <source>
        <strain evidence="2">NLD-2019</strain>
        <tissue evidence="2">Leaf</tissue>
    </source>
</reference>
<feature type="signal peptide" evidence="1">
    <location>
        <begin position="1"/>
        <end position="30"/>
    </location>
</feature>
<proteinExistence type="predicted"/>
<protein>
    <submittedName>
        <fullName evidence="2">Uncharacterized protein</fullName>
    </submittedName>
</protein>
<dbReference type="AlphaFoldDB" id="A0A5N6NK62"/>
<sequence>MALMKQTLQETILNIWRIFLALLACFGHRGLDNSNELLEDLDVGWDTNKHDYFNITAFNLHGDDNLSRVSTYGGGDMSCQVVDISFNNVNSASNKDHSGDGSQLIPLQKFLDTGNGGGDKVVEKLEQEKGGGEKVNGGEVVVQERGGDRKSDWWWRRFGGNKMVEEVVVVVGLCLVEKNSQMPY</sequence>
<keyword evidence="1" id="KW-0732">Signal</keyword>
<comment type="caution">
    <text evidence="2">The sequence shown here is derived from an EMBL/GenBank/DDBJ whole genome shotgun (WGS) entry which is preliminary data.</text>
</comment>
<dbReference type="Proteomes" id="UP000326396">
    <property type="component" value="Linkage Group LG19"/>
</dbReference>
<evidence type="ECO:0000256" key="1">
    <source>
        <dbReference type="SAM" id="SignalP"/>
    </source>
</evidence>
<name>A0A5N6NK62_9ASTR</name>
<feature type="chain" id="PRO_5024299153" evidence="1">
    <location>
        <begin position="31"/>
        <end position="184"/>
    </location>
</feature>